<organism evidence="2 3">
    <name type="scientific">Thermogemmata fonticola</name>
    <dbReference type="NCBI Taxonomy" id="2755323"/>
    <lineage>
        <taxon>Bacteria</taxon>
        <taxon>Pseudomonadati</taxon>
        <taxon>Planctomycetota</taxon>
        <taxon>Planctomycetia</taxon>
        <taxon>Gemmatales</taxon>
        <taxon>Gemmataceae</taxon>
        <taxon>Thermogemmata</taxon>
    </lineage>
</organism>
<dbReference type="SUPFAM" id="SSF55797">
    <property type="entry name" value="PR-1-like"/>
    <property type="match status" value="1"/>
</dbReference>
<protein>
    <submittedName>
        <fullName evidence="2">CAP domain-containing protein</fullName>
    </submittedName>
</protein>
<dbReference type="Pfam" id="PF00188">
    <property type="entry name" value="CAP"/>
    <property type="match status" value="1"/>
</dbReference>
<gene>
    <name evidence="2" type="ORF">H0921_13325</name>
</gene>
<dbReference type="EMBL" id="JACEFB010000011">
    <property type="protein sequence ID" value="MBA2227138.1"/>
    <property type="molecule type" value="Genomic_DNA"/>
</dbReference>
<reference evidence="2 3" key="1">
    <citation type="submission" date="2020-07" db="EMBL/GenBank/DDBJ databases">
        <title>Thermogemmata thermophila gen. nov., sp. nov., a novel moderate thermophilic planctomycete from a Kamchatka hot spring.</title>
        <authorList>
            <person name="Elcheninov A.G."/>
            <person name="Podosokorskaya O.A."/>
            <person name="Kovaleva O.L."/>
            <person name="Novikov A."/>
            <person name="Bonch-Osmolovskaya E.A."/>
            <person name="Toshchakov S.V."/>
            <person name="Kublanov I.V."/>
        </authorList>
    </citation>
    <scope>NUCLEOTIDE SEQUENCE [LARGE SCALE GENOMIC DNA]</scope>
    <source>
        <strain evidence="2 3">2918</strain>
    </source>
</reference>
<evidence type="ECO:0000259" key="1">
    <source>
        <dbReference type="Pfam" id="PF00188"/>
    </source>
</evidence>
<dbReference type="Proteomes" id="UP000542342">
    <property type="component" value="Unassembled WGS sequence"/>
</dbReference>
<dbReference type="PANTHER" id="PTHR31157">
    <property type="entry name" value="SCP DOMAIN-CONTAINING PROTEIN"/>
    <property type="match status" value="1"/>
</dbReference>
<sequence length="180" mass="19677">MSMGKLAVMARLGKLVVLAGLAAGWWLGGAAAVQAAEGNGAEKSERSEEEVQLTEEEQQLLELTNAERQRCGLRPLRPHPLLMLAARRHAQNMARQGRLSHTLDGKTFADRVSEVGYTYRHLSENIAWNPATPLAALRCWLASPGHRANLLGPGEEVGLAVATNERGERYWVQVFGTSAR</sequence>
<dbReference type="InterPro" id="IPR014044">
    <property type="entry name" value="CAP_dom"/>
</dbReference>
<dbReference type="CDD" id="cd05379">
    <property type="entry name" value="CAP_bacterial"/>
    <property type="match status" value="1"/>
</dbReference>
<proteinExistence type="predicted"/>
<keyword evidence="3" id="KW-1185">Reference proteome</keyword>
<dbReference type="Gene3D" id="3.40.33.10">
    <property type="entry name" value="CAP"/>
    <property type="match status" value="1"/>
</dbReference>
<dbReference type="PANTHER" id="PTHR31157:SF1">
    <property type="entry name" value="SCP DOMAIN-CONTAINING PROTEIN"/>
    <property type="match status" value="1"/>
</dbReference>
<evidence type="ECO:0000313" key="3">
    <source>
        <dbReference type="Proteomes" id="UP000542342"/>
    </source>
</evidence>
<dbReference type="AlphaFoldDB" id="A0A7V9ACN6"/>
<dbReference type="RefSeq" id="WP_194538956.1">
    <property type="nucleotide sequence ID" value="NZ_JACEFB010000011.1"/>
</dbReference>
<feature type="domain" description="SCP" evidence="1">
    <location>
        <begin position="61"/>
        <end position="175"/>
    </location>
</feature>
<accession>A0A7V9ACN6</accession>
<evidence type="ECO:0000313" key="2">
    <source>
        <dbReference type="EMBL" id="MBA2227138.1"/>
    </source>
</evidence>
<comment type="caution">
    <text evidence="2">The sequence shown here is derived from an EMBL/GenBank/DDBJ whole genome shotgun (WGS) entry which is preliminary data.</text>
</comment>
<name>A0A7V9ACN6_9BACT</name>
<dbReference type="InterPro" id="IPR035940">
    <property type="entry name" value="CAP_sf"/>
</dbReference>